<name>A0A6J1TZ29_9SAUR</name>
<dbReference type="InterPro" id="IPR001990">
    <property type="entry name" value="Granin"/>
</dbReference>
<feature type="chain" id="PRO_5026647119" evidence="7">
    <location>
        <begin position="27"/>
        <end position="602"/>
    </location>
</feature>
<proteinExistence type="inferred from homology"/>
<feature type="signal peptide" evidence="7">
    <location>
        <begin position="1"/>
        <end position="26"/>
    </location>
</feature>
<reference evidence="9" key="1">
    <citation type="submission" date="2025-08" db="UniProtKB">
        <authorList>
            <consortium name="RefSeq"/>
        </authorList>
    </citation>
    <scope>IDENTIFICATION</scope>
</reference>
<feature type="region of interest" description="Disordered" evidence="6">
    <location>
        <begin position="262"/>
        <end position="282"/>
    </location>
</feature>
<dbReference type="RefSeq" id="XP_026523766.1">
    <property type="nucleotide sequence ID" value="XM_026667981.1"/>
</dbReference>
<keyword evidence="3" id="KW-0964">Secreted</keyword>
<comment type="subcellular location">
    <subcellularLocation>
        <location evidence="1">Secreted</location>
    </subcellularLocation>
</comment>
<dbReference type="AlphaFoldDB" id="A0A6J1TZ29"/>
<dbReference type="CTD" id="7857"/>
<comment type="similarity">
    <text evidence="2">Belongs to the chromogranin/secretogranin protein family.</text>
</comment>
<dbReference type="Proteomes" id="UP000504612">
    <property type="component" value="Unplaced"/>
</dbReference>
<keyword evidence="8" id="KW-1185">Reference proteome</keyword>
<dbReference type="GO" id="GO:0030141">
    <property type="term" value="C:secretory granule"/>
    <property type="evidence" value="ECO:0007669"/>
    <property type="project" value="InterPro"/>
</dbReference>
<evidence type="ECO:0000256" key="6">
    <source>
        <dbReference type="SAM" id="MobiDB-lite"/>
    </source>
</evidence>
<evidence type="ECO:0000256" key="3">
    <source>
        <dbReference type="ARBA" id="ARBA00022525"/>
    </source>
</evidence>
<organism evidence="8 9">
    <name type="scientific">Notechis scutatus</name>
    <name type="common">mainland tiger snake</name>
    <dbReference type="NCBI Taxonomy" id="8663"/>
    <lineage>
        <taxon>Eukaryota</taxon>
        <taxon>Metazoa</taxon>
        <taxon>Chordata</taxon>
        <taxon>Craniata</taxon>
        <taxon>Vertebrata</taxon>
        <taxon>Euteleostomi</taxon>
        <taxon>Lepidosauria</taxon>
        <taxon>Squamata</taxon>
        <taxon>Bifurcata</taxon>
        <taxon>Unidentata</taxon>
        <taxon>Episquamata</taxon>
        <taxon>Toxicofera</taxon>
        <taxon>Serpentes</taxon>
        <taxon>Colubroidea</taxon>
        <taxon>Elapidae</taxon>
        <taxon>Hydrophiinae</taxon>
        <taxon>Notechis</taxon>
    </lineage>
</organism>
<accession>A0A6J1TZ29</accession>
<dbReference type="GeneID" id="113412391"/>
<dbReference type="GO" id="GO:0048245">
    <property type="term" value="P:eosinophil chemotaxis"/>
    <property type="evidence" value="ECO:0007669"/>
    <property type="project" value="TreeGrafter"/>
</dbReference>
<sequence>MADKISWLGILLPLAQVFLLISYANAASFQSFQNIQNDPDYLMKNLQRLPSPDMIKALEYIENLRKQTSNIETSPDYNSFQNAPFVLQSKESKNQHYLPNNQREFFPEDDSQWVKTMLETIKQREKESKVVSKENKLNPLNSDNIFLDGIMDDYDDRTWPAPTHKIFEVPHTYFEENSRDSPYKRTNEIVEEQYTPQSLATLESVFQELGKMMAPHILNKGRFNEEQKLYADEEDDAFKGNNIAYEDVVGGEDWNPIEEKVESQTQEEIRDSKGEIEKNEEINDEIKRAGTLEDDLKKENKNQVLEDVSQLMDYYLKKMMNRPGDNILGINQNEDKRAAKYFEKQLDPQAVYQLIEISRNLQIPPEDLIEMLKSGDTHQNEKEQEPELIEDIDEIPEINLEKSDLFKNKMNSLRGYQKQRFNVLQDNLPEDLNVEDIINLLGMEKVGNQKPPYPGHQINQENGLPKWYLPARSDQNILSKVAWLNRLERQMKQESLNGKEEELSDYLAKMLTKYPEVINTGLKKEIPLTVSSEHDHLDQIGSHEPDTFTLFSKRLPMVKENDDTQNRPYMDEEMLTKVLEYLNQEKSEKGREQITKRAVENM</sequence>
<dbReference type="GO" id="GO:0042056">
    <property type="term" value="F:chemoattractant activity"/>
    <property type="evidence" value="ECO:0007669"/>
    <property type="project" value="TreeGrafter"/>
</dbReference>
<dbReference type="GO" id="GO:0005615">
    <property type="term" value="C:extracellular space"/>
    <property type="evidence" value="ECO:0007669"/>
    <property type="project" value="TreeGrafter"/>
</dbReference>
<dbReference type="KEGG" id="nss:113412391"/>
<evidence type="ECO:0000313" key="9">
    <source>
        <dbReference type="RefSeq" id="XP_026523766.1"/>
    </source>
</evidence>
<keyword evidence="5 7" id="KW-0732">Signal</keyword>
<dbReference type="PANTHER" id="PTHR15119">
    <property type="entry name" value="SECRETOGRANIN II"/>
    <property type="match status" value="1"/>
</dbReference>
<dbReference type="Pfam" id="PF01271">
    <property type="entry name" value="Granin"/>
    <property type="match status" value="1"/>
</dbReference>
<evidence type="ECO:0000256" key="7">
    <source>
        <dbReference type="SAM" id="SignalP"/>
    </source>
</evidence>
<keyword evidence="4" id="KW-0165">Cleavage on pair of basic residues</keyword>
<dbReference type="InterPro" id="IPR038858">
    <property type="entry name" value="ScgII"/>
</dbReference>
<evidence type="ECO:0000256" key="1">
    <source>
        <dbReference type="ARBA" id="ARBA00004613"/>
    </source>
</evidence>
<protein>
    <submittedName>
        <fullName evidence="9">Secretogranin-2</fullName>
    </submittedName>
</protein>
<gene>
    <name evidence="9" type="primary">SCG2</name>
</gene>
<dbReference type="GO" id="GO:0005125">
    <property type="term" value="F:cytokine activity"/>
    <property type="evidence" value="ECO:0007669"/>
    <property type="project" value="TreeGrafter"/>
</dbReference>
<evidence type="ECO:0000256" key="2">
    <source>
        <dbReference type="ARBA" id="ARBA00005723"/>
    </source>
</evidence>
<evidence type="ECO:0000256" key="4">
    <source>
        <dbReference type="ARBA" id="ARBA00022685"/>
    </source>
</evidence>
<evidence type="ECO:0000313" key="8">
    <source>
        <dbReference type="Proteomes" id="UP000504612"/>
    </source>
</evidence>
<dbReference type="PANTHER" id="PTHR15119:SF0">
    <property type="entry name" value="SECRETOGRANIN-2"/>
    <property type="match status" value="1"/>
</dbReference>
<evidence type="ECO:0000256" key="5">
    <source>
        <dbReference type="ARBA" id="ARBA00022729"/>
    </source>
</evidence>
<dbReference type="GO" id="GO:0001525">
    <property type="term" value="P:angiogenesis"/>
    <property type="evidence" value="ECO:0007669"/>
    <property type="project" value="TreeGrafter"/>
</dbReference>